<feature type="region of interest" description="Disordered" evidence="6">
    <location>
        <begin position="369"/>
        <end position="437"/>
    </location>
</feature>
<feature type="compositionally biased region" description="Basic and acidic residues" evidence="6">
    <location>
        <begin position="413"/>
        <end position="423"/>
    </location>
</feature>
<feature type="compositionally biased region" description="Basic and acidic residues" evidence="6">
    <location>
        <begin position="946"/>
        <end position="957"/>
    </location>
</feature>
<evidence type="ECO:0000313" key="9">
    <source>
        <dbReference type="Proteomes" id="UP000028837"/>
    </source>
</evidence>
<feature type="region of interest" description="Disordered" evidence="6">
    <location>
        <begin position="1"/>
        <end position="25"/>
    </location>
</feature>
<feature type="compositionally biased region" description="Polar residues" evidence="6">
    <location>
        <begin position="380"/>
        <end position="392"/>
    </location>
</feature>
<comment type="subcellular location">
    <subcellularLocation>
        <location evidence="1">Membrane</location>
        <topology evidence="1">Multi-pass membrane protein</topology>
    </subcellularLocation>
</comment>
<dbReference type="PANTHER" id="PTHR11616:SF240">
    <property type="entry name" value="BLOATED TUBULES, ISOFORM B-RELATED"/>
    <property type="match status" value="1"/>
</dbReference>
<dbReference type="PROSITE" id="PS50267">
    <property type="entry name" value="NA_NEUROTRAN_SYMP_3"/>
    <property type="match status" value="1"/>
</dbReference>
<dbReference type="Pfam" id="PF00209">
    <property type="entry name" value="SNF"/>
    <property type="match status" value="1"/>
</dbReference>
<feature type="compositionally biased region" description="Low complexity" evidence="6">
    <location>
        <begin position="837"/>
        <end position="873"/>
    </location>
</feature>
<feature type="transmembrane region" description="Helical" evidence="7">
    <location>
        <begin position="1415"/>
        <end position="1439"/>
    </location>
</feature>
<name>A0A086K6I3_TOXGO</name>
<evidence type="ECO:0000313" key="8">
    <source>
        <dbReference type="EMBL" id="KFG40001.1"/>
    </source>
</evidence>
<dbReference type="EMBL" id="AHZU02000801">
    <property type="protein sequence ID" value="KFG40001.1"/>
    <property type="molecule type" value="Genomic_DNA"/>
</dbReference>
<feature type="transmembrane region" description="Helical" evidence="7">
    <location>
        <begin position="1263"/>
        <end position="1284"/>
    </location>
</feature>
<keyword evidence="5 7" id="KW-0472">Membrane</keyword>
<protein>
    <submittedName>
        <fullName evidence="8">Putative, related protein</fullName>
    </submittedName>
</protein>
<feature type="compositionally biased region" description="Basic and acidic residues" evidence="6">
    <location>
        <begin position="1"/>
        <end position="21"/>
    </location>
</feature>
<gene>
    <name evidence="8" type="ORF">TGDOM2_285800</name>
</gene>
<dbReference type="InterPro" id="IPR000175">
    <property type="entry name" value="Na/ntran_symport"/>
</dbReference>
<keyword evidence="4 7" id="KW-1133">Transmembrane helix</keyword>
<evidence type="ECO:0000256" key="5">
    <source>
        <dbReference type="ARBA" id="ARBA00023136"/>
    </source>
</evidence>
<feature type="compositionally biased region" description="Basic and acidic residues" evidence="6">
    <location>
        <begin position="877"/>
        <end position="904"/>
    </location>
</feature>
<dbReference type="Proteomes" id="UP000028837">
    <property type="component" value="Unassembled WGS sequence"/>
</dbReference>
<feature type="region of interest" description="Disordered" evidence="6">
    <location>
        <begin position="85"/>
        <end position="145"/>
    </location>
</feature>
<feature type="region of interest" description="Disordered" evidence="6">
    <location>
        <begin position="1547"/>
        <end position="1569"/>
    </location>
</feature>
<feature type="transmembrane region" description="Helical" evidence="7">
    <location>
        <begin position="628"/>
        <end position="653"/>
    </location>
</feature>
<dbReference type="GO" id="GO:0035725">
    <property type="term" value="P:sodium ion transmembrane transport"/>
    <property type="evidence" value="ECO:0007669"/>
    <property type="project" value="TreeGrafter"/>
</dbReference>
<comment type="caution">
    <text evidence="8">The sequence shown here is derived from an EMBL/GenBank/DDBJ whole genome shotgun (WGS) entry which is preliminary data.</text>
</comment>
<dbReference type="PANTHER" id="PTHR11616">
    <property type="entry name" value="SODIUM/CHLORIDE DEPENDENT TRANSPORTER"/>
    <property type="match status" value="1"/>
</dbReference>
<proteinExistence type="predicted"/>
<evidence type="ECO:0000256" key="3">
    <source>
        <dbReference type="ARBA" id="ARBA00022692"/>
    </source>
</evidence>
<reference evidence="8 9" key="1">
    <citation type="submission" date="2014-02" db="EMBL/GenBank/DDBJ databases">
        <authorList>
            <person name="Sibley D."/>
            <person name="Venepally P."/>
            <person name="Karamycheva S."/>
            <person name="Hadjithomas M."/>
            <person name="Khan A."/>
            <person name="Brunk B."/>
            <person name="Roos D."/>
            <person name="Caler E."/>
            <person name="Lorenzi H."/>
        </authorList>
    </citation>
    <scope>NUCLEOTIDE SEQUENCE [LARGE SCALE GENOMIC DNA]</scope>
    <source>
        <strain evidence="8 9">GAB2-2007-GAL-DOM2</strain>
    </source>
</reference>
<feature type="compositionally biased region" description="Low complexity" evidence="6">
    <location>
        <begin position="113"/>
        <end position="130"/>
    </location>
</feature>
<dbReference type="SUPFAM" id="SSF161070">
    <property type="entry name" value="SNF-like"/>
    <property type="match status" value="2"/>
</dbReference>
<evidence type="ECO:0000256" key="6">
    <source>
        <dbReference type="SAM" id="MobiDB-lite"/>
    </source>
</evidence>
<feature type="compositionally biased region" description="Basic and acidic residues" evidence="6">
    <location>
        <begin position="914"/>
        <end position="928"/>
    </location>
</feature>
<dbReference type="GO" id="GO:0005886">
    <property type="term" value="C:plasma membrane"/>
    <property type="evidence" value="ECO:0007669"/>
    <property type="project" value="TreeGrafter"/>
</dbReference>
<feature type="transmembrane region" description="Helical" evidence="7">
    <location>
        <begin position="1290"/>
        <end position="1309"/>
    </location>
</feature>
<accession>A0A086K6I3</accession>
<dbReference type="InterPro" id="IPR037272">
    <property type="entry name" value="SNS_sf"/>
</dbReference>
<feature type="transmembrane region" description="Helical" evidence="7">
    <location>
        <begin position="1373"/>
        <end position="1395"/>
    </location>
</feature>
<dbReference type="VEuPathDB" id="ToxoDB:TGDOM2_285800"/>
<feature type="transmembrane region" description="Helical" evidence="7">
    <location>
        <begin position="673"/>
        <end position="692"/>
    </location>
</feature>
<feature type="region of interest" description="Disordered" evidence="6">
    <location>
        <begin position="163"/>
        <end position="190"/>
    </location>
</feature>
<feature type="region of interest" description="Disordered" evidence="6">
    <location>
        <begin position="312"/>
        <end position="356"/>
    </location>
</feature>
<feature type="region of interest" description="Disordered" evidence="6">
    <location>
        <begin position="833"/>
        <end position="968"/>
    </location>
</feature>
<keyword evidence="2" id="KW-0813">Transport</keyword>
<evidence type="ECO:0000256" key="7">
    <source>
        <dbReference type="SAM" id="Phobius"/>
    </source>
</evidence>
<evidence type="ECO:0000256" key="2">
    <source>
        <dbReference type="ARBA" id="ARBA00022448"/>
    </source>
</evidence>
<organism evidence="8 9">
    <name type="scientific">Toxoplasma gondii GAB2-2007-GAL-DOM2</name>
    <dbReference type="NCBI Taxonomy" id="1130820"/>
    <lineage>
        <taxon>Eukaryota</taxon>
        <taxon>Sar</taxon>
        <taxon>Alveolata</taxon>
        <taxon>Apicomplexa</taxon>
        <taxon>Conoidasida</taxon>
        <taxon>Coccidia</taxon>
        <taxon>Eucoccidiorida</taxon>
        <taxon>Eimeriorina</taxon>
        <taxon>Sarcocystidae</taxon>
        <taxon>Toxoplasma</taxon>
    </lineage>
</organism>
<evidence type="ECO:0000256" key="1">
    <source>
        <dbReference type="ARBA" id="ARBA00004141"/>
    </source>
</evidence>
<feature type="compositionally biased region" description="Acidic residues" evidence="6">
    <location>
        <begin position="171"/>
        <end position="190"/>
    </location>
</feature>
<dbReference type="OrthoDB" id="331233at2759"/>
<sequence>MSRRRECSSLTTEHSEIRGRPPADCAFEGVSSAPLTEVSATSQSAAQDARIPPLSTTDLADLFQTELSVPAELLLRSFSSRQGHRHFCHGSGKGGEQSGDPASSLPDTLTQFSPLVSPLLSPAAPPSHSLNFPGDSTREPPLADDGESRRFWISALVPWHSRQAPSHTTVEEGDADDEKGENEDSEEEAFDDAGVAVRVADRGRAVTPGRSHASERLNSLGLRVVRLSMGARSRRDSSGTGSAKAFLSEWTSSKDESVDGFSHVTKDTDVCLRSVCSLSPLLTVHAASEKRFPDGGRAPGVACERQKLLERSSADTVEDLSAGYRTDGGRSDTQGTPRRLRWSTKEPHPRPPVPALDTELLKLDTKRLTASGNHVPPPLNSHSPDVGASNSFPAVVPGMPNPRRNASDGALLRGRDRSSDSLRRRPTRGQGGWKSQSSAAAVLVSSTSVGSSLRTLATPAELFQAARRGLYRQAIGEFRAGPLYRNVAGIFPDGGAMTRRELEREFIYRSVSYAASNHSRAHLQALHEVVTRLSGGTQMDVLPQDFVWAEQNPAIASRSPDEVARLSDLLEYPRMIRTLDADTVNWLDRQRNRGYWGQKACLYILCVIVLVSTQSMEDLWAEVLKYECAGWIFFIYTAALLLVCLPIMAFELAIGEVTRVSTPYVYWSLCKRARGLGIFMCLIILFCEVVPYSRRPAECLVYLVESFRPIQPWLLTREEVQDCRQFGMNEALCNSRSYCVFSEERGYCVPYNIGKSAVMYSQRFGFRRENGVFSPYHLYASLNSSSLSASTLTPRTLAMASAARIAPNAGDLIGSPVGDTSRDRLFGVFAGSDDDAGAAGARGEGDASSARDSQASERGANEAGESEGAAARSTTRCLERQRREDKHANAEMLKSREAPTEPDIRVTQTAETEMGERENGATEDRGTESGEIEEEETGKVSQLGEQEQRAGGKDTKRSKQGGRKQSDASPMRDIYYWGGERVDFQYLAGIVAAWVLASYFYALGGSTLSIVCAGVLSLWTVLSVGELGFNERIRLHLFKSVNLFGSANLFRALSSPSLWTTAVLTAARDLWVGIGLFSSLSSRVRIGQNVMAEATGATLTSLVTSVTKCLAAVSAISFASKPLGISARLVLQDAPVAHIFVVYPAAVFLDEPFERIMATAVYAGATVLLTATLSLLVFSLVKAIQECEIFGKSLSNRVPLILVLVLFLFSLPQATVNGRYVIAFLRKHVGAAGHLWGCLGISVVAGWCHGIRRQTEVLGEAPVFLFALFNWLSMAAFACFWVLLESPGAFLTYWIGSLFACIASAYFLARAAPRLQDAWEKKKSVDPETGKISAAAKKRRAVTVQDRMWWLLVGNTEVLRVEFSRVISGQASVHAFTVWWTICIKWVTPFALVPSVMTLALNQFHALRQGGADSLHVAACGLTCAVWALLGFVFFYCLFWPDGLRGLPKFPSQQVLPMSKLPDNLGPAAGTPSAGYHPRLLFAEFYKDACSPTARLMAYMYCARADTLLSRLHEHAELEETATPATVPASESLSLLHFLFGVPSRVSERGDGATKHRPTSRLSSFSPRSLEHGSFPACPHVKPKNSFRSACPSVSPKERGDPTSPCLSSVSVVPQSAARRFSACHLPLYSRRQGGISRQPSRLSLTEKHWKVATDELA</sequence>
<feature type="transmembrane region" description="Helical" evidence="7">
    <location>
        <begin position="1231"/>
        <end position="1251"/>
    </location>
</feature>
<feature type="transmembrane region" description="Helical" evidence="7">
    <location>
        <begin position="1161"/>
        <end position="1181"/>
    </location>
</feature>
<keyword evidence="3 7" id="KW-0812">Transmembrane</keyword>
<evidence type="ECO:0000256" key="4">
    <source>
        <dbReference type="ARBA" id="ARBA00022989"/>
    </source>
</evidence>
<feature type="transmembrane region" description="Helical" evidence="7">
    <location>
        <begin position="1193"/>
        <end position="1211"/>
    </location>
</feature>